<evidence type="ECO:0000313" key="1">
    <source>
        <dbReference type="EMBL" id="GAF82093.1"/>
    </source>
</evidence>
<name>X0SLZ2_9ZZZZ</name>
<dbReference type="EMBL" id="BARS01006018">
    <property type="protein sequence ID" value="GAF82093.1"/>
    <property type="molecule type" value="Genomic_DNA"/>
</dbReference>
<proteinExistence type="predicted"/>
<reference evidence="1" key="1">
    <citation type="journal article" date="2014" name="Front. Microbiol.">
        <title>High frequency of phylogenetically diverse reductive dehalogenase-homologous genes in deep subseafloor sedimentary metagenomes.</title>
        <authorList>
            <person name="Kawai M."/>
            <person name="Futagami T."/>
            <person name="Toyoda A."/>
            <person name="Takaki Y."/>
            <person name="Nishi S."/>
            <person name="Hori S."/>
            <person name="Arai W."/>
            <person name="Tsubouchi T."/>
            <person name="Morono Y."/>
            <person name="Uchiyama I."/>
            <person name="Ito T."/>
            <person name="Fujiyama A."/>
            <person name="Inagaki F."/>
            <person name="Takami H."/>
        </authorList>
    </citation>
    <scope>NUCLEOTIDE SEQUENCE</scope>
    <source>
        <strain evidence="1">Expedition CK06-06</strain>
    </source>
</reference>
<gene>
    <name evidence="1" type="ORF">S01H1_11778</name>
</gene>
<organism evidence="1">
    <name type="scientific">marine sediment metagenome</name>
    <dbReference type="NCBI Taxonomy" id="412755"/>
    <lineage>
        <taxon>unclassified sequences</taxon>
        <taxon>metagenomes</taxon>
        <taxon>ecological metagenomes</taxon>
    </lineage>
</organism>
<dbReference type="AlphaFoldDB" id="X0SLZ2"/>
<accession>X0SLZ2</accession>
<sequence>MSKTLGQLIDEMISCNIKIWHTATQLKDINGKLIDNGLSTKEKVEIHTKTRLENAKRSSIRYEIDKIADSENAVMDIKINYTDEERSDDEV</sequence>
<comment type="caution">
    <text evidence="1">The sequence shown here is derived from an EMBL/GenBank/DDBJ whole genome shotgun (WGS) entry which is preliminary data.</text>
</comment>
<protein>
    <submittedName>
        <fullName evidence="1">Uncharacterized protein</fullName>
    </submittedName>
</protein>